<evidence type="ECO:0000313" key="2">
    <source>
        <dbReference type="EMBL" id="NNJ25287.1"/>
    </source>
</evidence>
<keyword evidence="1" id="KW-1133">Transmembrane helix</keyword>
<proteinExistence type="predicted"/>
<dbReference type="EMBL" id="WTPX01000031">
    <property type="protein sequence ID" value="NNJ25287.1"/>
    <property type="molecule type" value="Genomic_DNA"/>
</dbReference>
<name>A0ABX1VB08_9PLAN</name>
<comment type="caution">
    <text evidence="2">The sequence shown here is derived from an EMBL/GenBank/DDBJ whole genome shotgun (WGS) entry which is preliminary data.</text>
</comment>
<keyword evidence="1" id="KW-0812">Transmembrane</keyword>
<feature type="transmembrane region" description="Helical" evidence="1">
    <location>
        <begin position="266"/>
        <end position="287"/>
    </location>
</feature>
<keyword evidence="3" id="KW-1185">Reference proteome</keyword>
<evidence type="ECO:0008006" key="4">
    <source>
        <dbReference type="Google" id="ProtNLM"/>
    </source>
</evidence>
<accession>A0ABX1VB08</accession>
<feature type="transmembrane region" description="Helical" evidence="1">
    <location>
        <begin position="73"/>
        <end position="95"/>
    </location>
</feature>
<protein>
    <recommendedName>
        <fullName evidence="4">PH domain-containing protein</fullName>
    </recommendedName>
</protein>
<evidence type="ECO:0000313" key="3">
    <source>
        <dbReference type="Proteomes" id="UP000609651"/>
    </source>
</evidence>
<evidence type="ECO:0000256" key="1">
    <source>
        <dbReference type="SAM" id="Phobius"/>
    </source>
</evidence>
<dbReference type="Proteomes" id="UP000609651">
    <property type="component" value="Unassembled WGS sequence"/>
</dbReference>
<keyword evidence="1" id="KW-0472">Membrane</keyword>
<organism evidence="2 3">
    <name type="scientific">Alienimonas chondri</name>
    <dbReference type="NCBI Taxonomy" id="2681879"/>
    <lineage>
        <taxon>Bacteria</taxon>
        <taxon>Pseudomonadati</taxon>
        <taxon>Planctomycetota</taxon>
        <taxon>Planctomycetia</taxon>
        <taxon>Planctomycetales</taxon>
        <taxon>Planctomycetaceae</taxon>
        <taxon>Alienimonas</taxon>
    </lineage>
</organism>
<feature type="transmembrane region" description="Helical" evidence="1">
    <location>
        <begin position="293"/>
        <end position="316"/>
    </location>
</feature>
<sequence>MIGSDRVTVVEERADRARDGDAAPGRLIVAVAAAGPLRTARSGVFALVLNGFVFSLVLAVWTQKPGAWNGPAIIGLGLMSAGGLAVAIPFLWAWAKRAFTRTLVLVDESSVVVRTRWALPWLARRATVVRDPRGPTDHAAARRRGVWWWPGGSVRTVQIFAGGPGRTVAAALPPEEERRLVELLNGRLLSPNPPAVVMRATFDPAVRTALEGGWAVRRAMSPESLPGRGRRGRLRVSEEADEVGTRVVIRTPAYERWGDRLATGMVLIGFGVVGTLILMCLGAAGLVGGLPLWFQLGLAAAPAALFTVVPLVYGVWAGLGRVTVTIGTPAGADPFEPKPPAEIVSRWHIGPIGLTWRAEVSDVRAVWISGNTIRPGHRQEGVGEPRKVCALTPHLAIPVTGDYLRDATRTEAAAVVRWALLKHGSTLPGMPGESD</sequence>
<gene>
    <name evidence="2" type="ORF">LzC2_13570</name>
</gene>
<reference evidence="2 3" key="1">
    <citation type="journal article" date="2020" name="Syst. Appl. Microbiol.">
        <title>Alienimonas chondri sp. nov., a novel planctomycete isolated from the biofilm of the red alga Chondrus crispus.</title>
        <authorList>
            <person name="Vitorino I."/>
            <person name="Albuquerque L."/>
            <person name="Wiegand S."/>
            <person name="Kallscheuer N."/>
            <person name="da Costa M.S."/>
            <person name="Lobo-da-Cunha A."/>
            <person name="Jogler C."/>
            <person name="Lage O.M."/>
        </authorList>
    </citation>
    <scope>NUCLEOTIDE SEQUENCE [LARGE SCALE GENOMIC DNA]</scope>
    <source>
        <strain evidence="2 3">LzC2</strain>
    </source>
</reference>
<feature type="transmembrane region" description="Helical" evidence="1">
    <location>
        <begin position="44"/>
        <end position="61"/>
    </location>
</feature>